<dbReference type="SUPFAM" id="SSF55874">
    <property type="entry name" value="ATPase domain of HSP90 chaperone/DNA topoisomerase II/histidine kinase"/>
    <property type="match status" value="1"/>
</dbReference>
<evidence type="ECO:0000259" key="10">
    <source>
        <dbReference type="PROSITE" id="PS50110"/>
    </source>
</evidence>
<feature type="domain" description="Response regulatory" evidence="10">
    <location>
        <begin position="1238"/>
        <end position="1356"/>
    </location>
</feature>
<dbReference type="Pfam" id="PF02518">
    <property type="entry name" value="HATPase_c"/>
    <property type="match status" value="1"/>
</dbReference>
<dbReference type="InterPro" id="IPR000014">
    <property type="entry name" value="PAS"/>
</dbReference>
<comment type="catalytic activity">
    <reaction evidence="1">
        <text>ATP + protein L-histidine = ADP + protein N-phospho-L-histidine.</text>
        <dbReference type="EC" id="2.7.13.3"/>
    </reaction>
</comment>
<feature type="transmembrane region" description="Helical" evidence="8">
    <location>
        <begin position="99"/>
        <end position="116"/>
    </location>
</feature>
<sequence length="1364" mass="158676">MNIEANCHCQTLLFSNPLFSSKNFEYKIIQNDFPDKNHPITNHLNGFNVDTPFYFNWWFVLIVATVTSIIFLTILKRISYYNKDFISNFSENKTNIEQYRIYLIFFGMIFPITELLLEIFKIRLKSEFIENTSIGLFLLFLYFISDKITFVQRYFQNIFVSTYVFLLSYTIFKLCYFPFELITFAELIIMFFFAPNVFYSLRKYWGFVIVFMSVFFALYLFGLIRTDLLIIFLYSFMFIVLIHYIRHIAILNSQERLLFADDIVNKGNTLIIGTNTNGELTYCNDIIISVLGYRPEEIMGLKFWELTESSEVINLENTANSLEEDLHIQKLKSKNGAFKYIQWKNKKYNKNLIISVGQEVTDQYKIQNQYKNLIQTATDIIFETDVDGNFTFINDFTISHLGYSKEEIISRNYSEFIHEDYREKSMEFYENLIENENDFPTIELPLIRKDGSEIWVSQKVIILRNHLGEITGYSGIARDITVLKNIEFENQNRQIKIQKYNATINKLSTTNFASFNNIKSIIELVLKNASIDTGVDRVSYWDYFPNKLICHTFYDLKSDSFSDGQIFEKKDAPHYFDNLEKNKIIIASDISMKNIDDIFFNEYYTDNKIKSMMDVCIIQNGQIQGVLCFETYNEKKFWDNEDINFVRSISDIISLAIESQMRLNAEKKLEYKSDLLSALALCTEKFLLSKSSNDMFSETFEIIGKATKADHIYYYENDFKTNLIHQKYKWANENVVLQITKLQFFNHEKFKEIIESANNKKPLNAIIANLENGFLKDLLVANEIKSILILPIYYKDTFSGFIGFDDCNNEREWTDDEINILQTLANNISAVIERKINENTIYESEEKFKLLANNIPGTVYLYENDVNNTKIYINDEIEKLTGYEKSYFLENKLNIIDLIHDDDKERIQSATKVALENQEAFRFTYRIKNKNGNYIWVEEFGDVITKEGKINYIEGILIDITERKEAESAIIAKEMAESANKAKSEFLANMSHEIRTPLNGIIGFTDLLIKTELQPTQEKYMLTINESANSLLDIVNNILDFSKIEAGKLELDIRRNDIYEILKQVIDLIRFESDHKKLGLRINIDSEIPIYVWFDSVRVKQILLNLLSNAIKFTINGSIELKVSVIENTNDIQKTIRFSVIDTGIGIANQNQEKIFRAFSQEDNSTTRKFGGTGLGLTISNQLLNLMDSKLQLESEINQGSNFYFDLTLKTTNQTEFEQEIKMMESKKNNVALNSNTKILVVEDNKINMLLTRTILKSLFPDVLLHEATDGSEAVRQFEEIHPDIVLMDIQMPVMNGYEATKVIRLTEAGKNTPIIALTAGTVKGEKENCLEAGMDDYITKPIIRIALEEVILKWTKNRGAEKN</sequence>
<evidence type="ECO:0000256" key="1">
    <source>
        <dbReference type="ARBA" id="ARBA00000085"/>
    </source>
</evidence>
<dbReference type="InterPro" id="IPR013655">
    <property type="entry name" value="PAS_fold_3"/>
</dbReference>
<dbReference type="SMART" id="SM00448">
    <property type="entry name" value="REC"/>
    <property type="match status" value="1"/>
</dbReference>
<dbReference type="PANTHER" id="PTHR45339:SF1">
    <property type="entry name" value="HYBRID SIGNAL TRANSDUCTION HISTIDINE KINASE J"/>
    <property type="match status" value="1"/>
</dbReference>
<dbReference type="CDD" id="cd17546">
    <property type="entry name" value="REC_hyHK_CKI1_RcsC-like"/>
    <property type="match status" value="1"/>
</dbReference>
<dbReference type="PANTHER" id="PTHR45339">
    <property type="entry name" value="HYBRID SIGNAL TRANSDUCTION HISTIDINE KINASE J"/>
    <property type="match status" value="1"/>
</dbReference>
<dbReference type="SUPFAM" id="SSF55781">
    <property type="entry name" value="GAF domain-like"/>
    <property type="match status" value="2"/>
</dbReference>
<dbReference type="SMART" id="SM00086">
    <property type="entry name" value="PAC"/>
    <property type="match status" value="2"/>
</dbReference>
<dbReference type="Pfam" id="PF00072">
    <property type="entry name" value="Response_reg"/>
    <property type="match status" value="1"/>
</dbReference>
<evidence type="ECO:0000259" key="12">
    <source>
        <dbReference type="PROSITE" id="PS50113"/>
    </source>
</evidence>
<dbReference type="InterPro" id="IPR029016">
    <property type="entry name" value="GAF-like_dom_sf"/>
</dbReference>
<evidence type="ECO:0000256" key="3">
    <source>
        <dbReference type="ARBA" id="ARBA00022553"/>
    </source>
</evidence>
<dbReference type="Gene3D" id="1.10.287.130">
    <property type="match status" value="1"/>
</dbReference>
<dbReference type="Gene3D" id="3.40.50.2300">
    <property type="match status" value="1"/>
</dbReference>
<feature type="transmembrane region" description="Helical" evidence="8">
    <location>
        <begin position="204"/>
        <end position="221"/>
    </location>
</feature>
<dbReference type="SUPFAM" id="SSF55785">
    <property type="entry name" value="PYP-like sensor domain (PAS domain)"/>
    <property type="match status" value="3"/>
</dbReference>
<dbReference type="PROSITE" id="PS50109">
    <property type="entry name" value="HIS_KIN"/>
    <property type="match status" value="1"/>
</dbReference>
<dbReference type="EC" id="2.7.13.3" evidence="2"/>
<dbReference type="Gene3D" id="3.30.450.20">
    <property type="entry name" value="PAS domain"/>
    <property type="match status" value="3"/>
</dbReference>
<dbReference type="CDD" id="cd00130">
    <property type="entry name" value="PAS"/>
    <property type="match status" value="3"/>
</dbReference>
<feature type="transmembrane region" description="Helical" evidence="8">
    <location>
        <begin position="151"/>
        <end position="172"/>
    </location>
</feature>
<keyword evidence="8" id="KW-0812">Transmembrane</keyword>
<evidence type="ECO:0000256" key="6">
    <source>
        <dbReference type="ARBA" id="ARBA00023012"/>
    </source>
</evidence>
<dbReference type="InterPro" id="IPR035965">
    <property type="entry name" value="PAS-like_dom_sf"/>
</dbReference>
<keyword evidence="6" id="KW-0902">Two-component regulatory system</keyword>
<keyword evidence="14" id="KW-1185">Reference proteome</keyword>
<reference evidence="13 14" key="1">
    <citation type="submission" date="2023-07" db="EMBL/GenBank/DDBJ databases">
        <title>Sorghum-associated microbial communities from plants grown in Nebraska, USA.</title>
        <authorList>
            <person name="Schachtman D."/>
        </authorList>
    </citation>
    <scope>NUCLEOTIDE SEQUENCE [LARGE SCALE GENOMIC DNA]</scope>
    <source>
        <strain evidence="13 14">3773</strain>
    </source>
</reference>
<dbReference type="Pfam" id="PF00512">
    <property type="entry name" value="HisKA"/>
    <property type="match status" value="1"/>
</dbReference>
<dbReference type="SUPFAM" id="SSF52172">
    <property type="entry name" value="CheY-like"/>
    <property type="match status" value="1"/>
</dbReference>
<accession>A0ABU1TU02</accession>
<feature type="transmembrane region" description="Helical" evidence="8">
    <location>
        <begin position="228"/>
        <end position="245"/>
    </location>
</feature>
<dbReference type="RefSeq" id="WP_310028325.1">
    <property type="nucleotide sequence ID" value="NZ_JAVDVI010000019.1"/>
</dbReference>
<dbReference type="NCBIfam" id="TIGR00229">
    <property type="entry name" value="sensory_box"/>
    <property type="match status" value="2"/>
</dbReference>
<dbReference type="InterPro" id="IPR003661">
    <property type="entry name" value="HisK_dim/P_dom"/>
</dbReference>
<dbReference type="Pfam" id="PF08447">
    <property type="entry name" value="PAS_3"/>
    <property type="match status" value="1"/>
</dbReference>
<dbReference type="SMART" id="SM00387">
    <property type="entry name" value="HATPase_c"/>
    <property type="match status" value="1"/>
</dbReference>
<dbReference type="Pfam" id="PF13426">
    <property type="entry name" value="PAS_9"/>
    <property type="match status" value="1"/>
</dbReference>
<keyword evidence="3 7" id="KW-0597">Phosphoprotein</keyword>
<gene>
    <name evidence="13" type="ORF">J2X31_003391</name>
</gene>
<feature type="transmembrane region" description="Helical" evidence="8">
    <location>
        <begin position="128"/>
        <end position="145"/>
    </location>
</feature>
<dbReference type="EMBL" id="JAVDVI010000019">
    <property type="protein sequence ID" value="MDR6969360.1"/>
    <property type="molecule type" value="Genomic_DNA"/>
</dbReference>
<protein>
    <recommendedName>
        <fullName evidence="2">histidine kinase</fullName>
        <ecNumber evidence="2">2.7.13.3</ecNumber>
    </recommendedName>
</protein>
<dbReference type="PRINTS" id="PR00344">
    <property type="entry name" value="BCTRLSENSOR"/>
</dbReference>
<dbReference type="Pfam" id="PF01590">
    <property type="entry name" value="GAF"/>
    <property type="match status" value="2"/>
</dbReference>
<keyword evidence="5" id="KW-0418">Kinase</keyword>
<dbReference type="InterPro" id="IPR000700">
    <property type="entry name" value="PAS-assoc_C"/>
</dbReference>
<evidence type="ECO:0000256" key="5">
    <source>
        <dbReference type="ARBA" id="ARBA00022777"/>
    </source>
</evidence>
<organism evidence="13 14">
    <name type="scientific">Flavobacterium arsenatis</name>
    <dbReference type="NCBI Taxonomy" id="1484332"/>
    <lineage>
        <taxon>Bacteria</taxon>
        <taxon>Pseudomonadati</taxon>
        <taxon>Bacteroidota</taxon>
        <taxon>Flavobacteriia</taxon>
        <taxon>Flavobacteriales</taxon>
        <taxon>Flavobacteriaceae</taxon>
        <taxon>Flavobacterium</taxon>
    </lineage>
</organism>
<feature type="domain" description="PAS" evidence="11">
    <location>
        <begin position="844"/>
        <end position="918"/>
    </location>
</feature>
<dbReference type="InterPro" id="IPR005467">
    <property type="entry name" value="His_kinase_dom"/>
</dbReference>
<keyword evidence="8" id="KW-0472">Membrane</keyword>
<dbReference type="InterPro" id="IPR036097">
    <property type="entry name" value="HisK_dim/P_sf"/>
</dbReference>
<feature type="modified residue" description="4-aspartylphosphate" evidence="7">
    <location>
        <position position="1289"/>
    </location>
</feature>
<dbReference type="InterPro" id="IPR013767">
    <property type="entry name" value="PAS_fold"/>
</dbReference>
<name>A0ABU1TU02_9FLAO</name>
<dbReference type="InterPro" id="IPR001789">
    <property type="entry name" value="Sig_transdc_resp-reg_receiver"/>
</dbReference>
<dbReference type="Gene3D" id="3.30.565.10">
    <property type="entry name" value="Histidine kinase-like ATPase, C-terminal domain"/>
    <property type="match status" value="1"/>
</dbReference>
<evidence type="ECO:0000313" key="14">
    <source>
        <dbReference type="Proteomes" id="UP001255185"/>
    </source>
</evidence>
<evidence type="ECO:0000256" key="4">
    <source>
        <dbReference type="ARBA" id="ARBA00022679"/>
    </source>
</evidence>
<dbReference type="CDD" id="cd00082">
    <property type="entry name" value="HisKA"/>
    <property type="match status" value="1"/>
</dbReference>
<feature type="domain" description="Histidine kinase" evidence="9">
    <location>
        <begin position="989"/>
        <end position="1211"/>
    </location>
</feature>
<dbReference type="InterPro" id="IPR004358">
    <property type="entry name" value="Sig_transdc_His_kin-like_C"/>
</dbReference>
<dbReference type="Proteomes" id="UP001255185">
    <property type="component" value="Unassembled WGS sequence"/>
</dbReference>
<evidence type="ECO:0000259" key="11">
    <source>
        <dbReference type="PROSITE" id="PS50112"/>
    </source>
</evidence>
<dbReference type="PROSITE" id="PS50110">
    <property type="entry name" value="RESPONSE_REGULATORY"/>
    <property type="match status" value="1"/>
</dbReference>
<dbReference type="InterPro" id="IPR001610">
    <property type="entry name" value="PAC"/>
</dbReference>
<evidence type="ECO:0000256" key="2">
    <source>
        <dbReference type="ARBA" id="ARBA00012438"/>
    </source>
</evidence>
<dbReference type="InterPro" id="IPR003594">
    <property type="entry name" value="HATPase_dom"/>
</dbReference>
<dbReference type="Gene3D" id="3.30.450.40">
    <property type="match status" value="2"/>
</dbReference>
<feature type="transmembrane region" description="Helical" evidence="8">
    <location>
        <begin position="57"/>
        <end position="79"/>
    </location>
</feature>
<proteinExistence type="predicted"/>
<dbReference type="SUPFAM" id="SSF47384">
    <property type="entry name" value="Homodimeric domain of signal transducing histidine kinase"/>
    <property type="match status" value="1"/>
</dbReference>
<feature type="domain" description="PAS" evidence="11">
    <location>
        <begin position="366"/>
        <end position="436"/>
    </location>
</feature>
<evidence type="ECO:0000256" key="7">
    <source>
        <dbReference type="PROSITE-ProRule" id="PRU00169"/>
    </source>
</evidence>
<dbReference type="SMART" id="SM00388">
    <property type="entry name" value="HisKA"/>
    <property type="match status" value="1"/>
</dbReference>
<dbReference type="SMART" id="SM00065">
    <property type="entry name" value="GAF"/>
    <property type="match status" value="2"/>
</dbReference>
<evidence type="ECO:0000313" key="13">
    <source>
        <dbReference type="EMBL" id="MDR6969360.1"/>
    </source>
</evidence>
<keyword evidence="8" id="KW-1133">Transmembrane helix</keyword>
<dbReference type="PROSITE" id="PS50112">
    <property type="entry name" value="PAS"/>
    <property type="match status" value="3"/>
</dbReference>
<comment type="caution">
    <text evidence="13">The sequence shown here is derived from an EMBL/GenBank/DDBJ whole genome shotgun (WGS) entry which is preliminary data.</text>
</comment>
<dbReference type="CDD" id="cd16922">
    <property type="entry name" value="HATPase_EvgS-ArcB-TorS-like"/>
    <property type="match status" value="1"/>
</dbReference>
<dbReference type="InterPro" id="IPR011006">
    <property type="entry name" value="CheY-like_superfamily"/>
</dbReference>
<dbReference type="PROSITE" id="PS50113">
    <property type="entry name" value="PAC"/>
    <property type="match status" value="2"/>
</dbReference>
<dbReference type="Pfam" id="PF00989">
    <property type="entry name" value="PAS"/>
    <property type="match status" value="1"/>
</dbReference>
<dbReference type="InterPro" id="IPR003018">
    <property type="entry name" value="GAF"/>
</dbReference>
<keyword evidence="4" id="KW-0808">Transferase</keyword>
<evidence type="ECO:0000256" key="8">
    <source>
        <dbReference type="SAM" id="Phobius"/>
    </source>
</evidence>
<feature type="domain" description="PAS" evidence="11">
    <location>
        <begin position="271"/>
        <end position="300"/>
    </location>
</feature>
<evidence type="ECO:0000259" key="9">
    <source>
        <dbReference type="PROSITE" id="PS50109"/>
    </source>
</evidence>
<dbReference type="SMART" id="SM00091">
    <property type="entry name" value="PAS"/>
    <property type="match status" value="3"/>
</dbReference>
<feature type="domain" description="PAC" evidence="12">
    <location>
        <begin position="921"/>
        <end position="972"/>
    </location>
</feature>
<feature type="domain" description="PAC" evidence="12">
    <location>
        <begin position="440"/>
        <end position="492"/>
    </location>
</feature>
<dbReference type="InterPro" id="IPR036890">
    <property type="entry name" value="HATPase_C_sf"/>
</dbReference>
<feature type="transmembrane region" description="Helical" evidence="8">
    <location>
        <begin position="179"/>
        <end position="198"/>
    </location>
</feature>